<dbReference type="SUPFAM" id="SSF57667">
    <property type="entry name" value="beta-beta-alpha zinc fingers"/>
    <property type="match status" value="3"/>
</dbReference>
<dbReference type="PANTHER" id="PTHR24379:SF121">
    <property type="entry name" value="C2H2-TYPE DOMAIN-CONTAINING PROTEIN"/>
    <property type="match status" value="1"/>
</dbReference>
<evidence type="ECO:0000256" key="2">
    <source>
        <dbReference type="ARBA" id="ARBA00022737"/>
    </source>
</evidence>
<dbReference type="GO" id="GO:0008270">
    <property type="term" value="F:zinc ion binding"/>
    <property type="evidence" value="ECO:0007669"/>
    <property type="project" value="UniProtKB-KW"/>
</dbReference>
<dbReference type="Gene3D" id="3.30.160.60">
    <property type="entry name" value="Classic Zinc Finger"/>
    <property type="match status" value="5"/>
</dbReference>
<feature type="transmembrane region" description="Helical" evidence="6">
    <location>
        <begin position="584"/>
        <end position="603"/>
    </location>
</feature>
<evidence type="ECO:0000313" key="9">
    <source>
        <dbReference type="Proteomes" id="UP000198287"/>
    </source>
</evidence>
<feature type="domain" description="C2H2-type" evidence="7">
    <location>
        <begin position="9"/>
        <end position="36"/>
    </location>
</feature>
<feature type="domain" description="C2H2-type" evidence="7">
    <location>
        <begin position="97"/>
        <end position="126"/>
    </location>
</feature>
<evidence type="ECO:0000256" key="5">
    <source>
        <dbReference type="PROSITE-ProRule" id="PRU00042"/>
    </source>
</evidence>
<keyword evidence="1" id="KW-0479">Metal-binding</keyword>
<evidence type="ECO:0000256" key="4">
    <source>
        <dbReference type="ARBA" id="ARBA00022833"/>
    </source>
</evidence>
<feature type="transmembrane region" description="Helical" evidence="6">
    <location>
        <begin position="331"/>
        <end position="352"/>
    </location>
</feature>
<keyword evidence="4" id="KW-0862">Zinc</keyword>
<feature type="domain" description="C2H2-type" evidence="7">
    <location>
        <begin position="157"/>
        <end position="184"/>
    </location>
</feature>
<dbReference type="Proteomes" id="UP000198287">
    <property type="component" value="Unassembled WGS sequence"/>
</dbReference>
<feature type="domain" description="C2H2-type" evidence="7">
    <location>
        <begin position="37"/>
        <end position="65"/>
    </location>
</feature>
<keyword evidence="6" id="KW-0812">Transmembrane</keyword>
<dbReference type="InterPro" id="IPR036236">
    <property type="entry name" value="Znf_C2H2_sf"/>
</dbReference>
<keyword evidence="9" id="KW-1185">Reference proteome</keyword>
<keyword evidence="2" id="KW-0677">Repeat</keyword>
<accession>A0A226DW57</accession>
<sequence length="724" mass="81682">MEGTTIKKWDCPQCLKTFKTKAHLTRHIVTHDPNGQVKCEICGKILKNVLTLHAHVSGVHGPQRKLPCDICGKEFSSPQNLRVHVKFVHCATSRVRMPCTFPGCGRTFLRKASLVTHFKTYHAQNPLRFRCTLCEKECKSVGNLAKHIASHTREKPYQCATCGRSFSQLGSLKGHEEDNPSPTESQISMPFGYVVVLVQQHIQRASKSVILSVKGCPPQLTLKNTYYPEYPQNPDYPQNPADAPREIFPSGVPMSLHFIIFLQNRFVMTTKNIILKQLPQLLSAPPPSAKVTLQLLPLIKFLGFFGRCPILFDKDDDCIEYGFNPKSIKCILVPLIIAVLKICFLTFGIFQFGAIGRHTFATGGLYVSYLINYFPASSPRLRLTSILFFAAQILSLLNVIFEYFTSWWTTPALVTYLNAWNEIQSAKFPTSFNLGDINISKFRNTFAPFYFIGVTLPFAVPIFLADLKYLSAFPIFFVAHGLFCSIGTIAYATDDIKVVLMLKSVEVAFSEVIRRDLKATNYISMDKGKLRDLKIALHSVRQQAALCGKYLAPTQLLSIMLSIWFASSTVYISLMFLIEGNSDNYVLAWHMSFFNVFSMYRVYVKIRMGVRITSEEARIAGILKSMDLEEINDFHVNHEIKNIYKELSLFPTEISLSGYAKLNNSLTLSIFGQVCTLFIGAKACVGTIKVVINQFDKAMKAVPAQWLLICEEPGWVNCRLYKVV</sequence>
<dbReference type="Pfam" id="PF00096">
    <property type="entry name" value="zf-C2H2"/>
    <property type="match status" value="3"/>
</dbReference>
<dbReference type="PROSITE" id="PS50157">
    <property type="entry name" value="ZINC_FINGER_C2H2_2"/>
    <property type="match status" value="6"/>
</dbReference>
<evidence type="ECO:0000256" key="1">
    <source>
        <dbReference type="ARBA" id="ARBA00022723"/>
    </source>
</evidence>
<dbReference type="SMART" id="SM00355">
    <property type="entry name" value="ZnF_C2H2"/>
    <property type="match status" value="6"/>
</dbReference>
<gene>
    <name evidence="8" type="ORF">Fcan01_15730</name>
</gene>
<comment type="caution">
    <text evidence="8">The sequence shown here is derived from an EMBL/GenBank/DDBJ whole genome shotgun (WGS) entry which is preliminary data.</text>
</comment>
<feature type="transmembrane region" description="Helical" evidence="6">
    <location>
        <begin position="556"/>
        <end position="578"/>
    </location>
</feature>
<proteinExistence type="predicted"/>
<feature type="domain" description="C2H2-type" evidence="7">
    <location>
        <begin position="66"/>
        <end position="94"/>
    </location>
</feature>
<evidence type="ECO:0000256" key="6">
    <source>
        <dbReference type="SAM" id="Phobius"/>
    </source>
</evidence>
<dbReference type="Pfam" id="PF13894">
    <property type="entry name" value="zf-C2H2_4"/>
    <property type="match status" value="1"/>
</dbReference>
<keyword evidence="3 5" id="KW-0863">Zinc-finger</keyword>
<dbReference type="PROSITE" id="PS00028">
    <property type="entry name" value="ZINC_FINGER_C2H2_1"/>
    <property type="match status" value="5"/>
</dbReference>
<keyword evidence="6" id="KW-0472">Membrane</keyword>
<dbReference type="AlphaFoldDB" id="A0A226DW57"/>
<dbReference type="EMBL" id="LNIX01000010">
    <property type="protein sequence ID" value="OXA49310.1"/>
    <property type="molecule type" value="Genomic_DNA"/>
</dbReference>
<evidence type="ECO:0000313" key="8">
    <source>
        <dbReference type="EMBL" id="OXA49310.1"/>
    </source>
</evidence>
<feature type="transmembrane region" description="Helical" evidence="6">
    <location>
        <begin position="471"/>
        <end position="493"/>
    </location>
</feature>
<evidence type="ECO:0000259" key="7">
    <source>
        <dbReference type="PROSITE" id="PS50157"/>
    </source>
</evidence>
<evidence type="ECO:0000256" key="3">
    <source>
        <dbReference type="ARBA" id="ARBA00022771"/>
    </source>
</evidence>
<dbReference type="OrthoDB" id="7477935at2759"/>
<feature type="transmembrane region" description="Helical" evidence="6">
    <location>
        <begin position="359"/>
        <end position="376"/>
    </location>
</feature>
<dbReference type="PANTHER" id="PTHR24379">
    <property type="entry name" value="KRAB AND ZINC FINGER DOMAIN-CONTAINING"/>
    <property type="match status" value="1"/>
</dbReference>
<dbReference type="InterPro" id="IPR013087">
    <property type="entry name" value="Znf_C2H2_type"/>
</dbReference>
<feature type="transmembrane region" description="Helical" evidence="6">
    <location>
        <begin position="382"/>
        <end position="401"/>
    </location>
</feature>
<name>A0A226DW57_FOLCA</name>
<keyword evidence="6" id="KW-1133">Transmembrane helix</keyword>
<dbReference type="FunFam" id="3.30.160.60:FF:000624">
    <property type="entry name" value="zinc finger protein 697"/>
    <property type="match status" value="1"/>
</dbReference>
<reference evidence="8 9" key="1">
    <citation type="submission" date="2015-12" db="EMBL/GenBank/DDBJ databases">
        <title>The genome of Folsomia candida.</title>
        <authorList>
            <person name="Faddeeva A."/>
            <person name="Derks M.F."/>
            <person name="Anvar Y."/>
            <person name="Smit S."/>
            <person name="Van Straalen N."/>
            <person name="Roelofs D."/>
        </authorList>
    </citation>
    <scope>NUCLEOTIDE SEQUENCE [LARGE SCALE GENOMIC DNA]</scope>
    <source>
        <strain evidence="8 9">VU population</strain>
        <tissue evidence="8">Whole body</tissue>
    </source>
</reference>
<feature type="domain" description="C2H2-type" evidence="7">
    <location>
        <begin position="129"/>
        <end position="156"/>
    </location>
</feature>
<protein>
    <submittedName>
        <fullName evidence="8">PR domain zinc finger protein 5</fullName>
    </submittedName>
</protein>
<feature type="transmembrane region" description="Helical" evidence="6">
    <location>
        <begin position="447"/>
        <end position="465"/>
    </location>
</feature>
<organism evidence="8 9">
    <name type="scientific">Folsomia candida</name>
    <name type="common">Springtail</name>
    <dbReference type="NCBI Taxonomy" id="158441"/>
    <lineage>
        <taxon>Eukaryota</taxon>
        <taxon>Metazoa</taxon>
        <taxon>Ecdysozoa</taxon>
        <taxon>Arthropoda</taxon>
        <taxon>Hexapoda</taxon>
        <taxon>Collembola</taxon>
        <taxon>Entomobryomorpha</taxon>
        <taxon>Isotomoidea</taxon>
        <taxon>Isotomidae</taxon>
        <taxon>Proisotominae</taxon>
        <taxon>Folsomia</taxon>
    </lineage>
</organism>